<organism evidence="2 3">
    <name type="scientific">Herrania umbratica</name>
    <dbReference type="NCBI Taxonomy" id="108875"/>
    <lineage>
        <taxon>Eukaryota</taxon>
        <taxon>Viridiplantae</taxon>
        <taxon>Streptophyta</taxon>
        <taxon>Embryophyta</taxon>
        <taxon>Tracheophyta</taxon>
        <taxon>Spermatophyta</taxon>
        <taxon>Magnoliopsida</taxon>
        <taxon>eudicotyledons</taxon>
        <taxon>Gunneridae</taxon>
        <taxon>Pentapetalae</taxon>
        <taxon>rosids</taxon>
        <taxon>malvids</taxon>
        <taxon>Malvales</taxon>
        <taxon>Malvaceae</taxon>
        <taxon>Byttnerioideae</taxon>
        <taxon>Herrania</taxon>
    </lineage>
</organism>
<protein>
    <submittedName>
        <fullName evidence="3">Uncharacterized protein LOC110417153</fullName>
    </submittedName>
</protein>
<evidence type="ECO:0000313" key="2">
    <source>
        <dbReference type="Proteomes" id="UP000504621"/>
    </source>
</evidence>
<proteinExistence type="predicted"/>
<dbReference type="GeneID" id="110417153"/>
<dbReference type="GO" id="GO:0016740">
    <property type="term" value="F:transferase activity"/>
    <property type="evidence" value="ECO:0007669"/>
    <property type="project" value="UniProtKB-KW"/>
</dbReference>
<evidence type="ECO:0000256" key="1">
    <source>
        <dbReference type="ARBA" id="ARBA00022679"/>
    </source>
</evidence>
<reference evidence="3" key="1">
    <citation type="submission" date="2025-08" db="UniProtKB">
        <authorList>
            <consortium name="RefSeq"/>
        </authorList>
    </citation>
    <scope>IDENTIFICATION</scope>
    <source>
        <tissue evidence="3">Leaf</tissue>
    </source>
</reference>
<evidence type="ECO:0000313" key="3">
    <source>
        <dbReference type="RefSeq" id="XP_021285058.1"/>
    </source>
</evidence>
<dbReference type="AlphaFoldDB" id="A0A6J1ADP9"/>
<dbReference type="OrthoDB" id="1720985at2759"/>
<accession>A0A6J1ADP9</accession>
<keyword evidence="2" id="KW-1185">Reference proteome</keyword>
<name>A0A6J1ADP9_9ROSI</name>
<dbReference type="PANTHER" id="PTHR31896:SF12">
    <property type="entry name" value="HXXXD-TYPE ACYL-TRANSFERASE FAMILY PROTEIN"/>
    <property type="match status" value="1"/>
</dbReference>
<dbReference type="PANTHER" id="PTHR31896">
    <property type="entry name" value="FAMILY REGULATORY PROTEIN, PUTATIVE (AFU_ORTHOLOGUE AFUA_3G14730)-RELATED"/>
    <property type="match status" value="1"/>
</dbReference>
<dbReference type="RefSeq" id="XP_021285058.1">
    <property type="nucleotide sequence ID" value="XM_021429383.1"/>
</dbReference>
<gene>
    <name evidence="3" type="primary">LOC110417153</name>
</gene>
<sequence length="153" mass="17016">MRCETPLCFRRIEATVLSGAMLSLHCIQSGLLFSKPPGRLATRKDESPPSYFVFVDWGAQLIHAAVDMTTSDIVSPDCHWLFDHDGAVNHDGHARPLVLIQVTGGWCIHRVLCEPPSGISSADCQSYLERKEEMHKSHAHRCLRGGSQRGMVH</sequence>
<dbReference type="InterPro" id="IPR051283">
    <property type="entry name" value="Sec_Metabolite_Acyltrans"/>
</dbReference>
<keyword evidence="1" id="KW-0808">Transferase</keyword>
<dbReference type="Proteomes" id="UP000504621">
    <property type="component" value="Unplaced"/>
</dbReference>